<feature type="coiled-coil region" evidence="1">
    <location>
        <begin position="239"/>
        <end position="266"/>
    </location>
</feature>
<name>A0ABX0HY80_9BURK</name>
<reference evidence="3 4" key="1">
    <citation type="submission" date="2020-03" db="EMBL/GenBank/DDBJ databases">
        <title>Rubrivivax benzoatilyticus JA2 (sequenced after 10 years sub-culturing).</title>
        <authorList>
            <person name="Gupta D."/>
            <person name="Chintalapati S."/>
            <person name="Chintalapati V.R."/>
        </authorList>
    </citation>
    <scope>NUCLEOTIDE SEQUENCE [LARGE SCALE GENOMIC DNA]</scope>
    <source>
        <strain evidence="3 4">JA2-Mal</strain>
    </source>
</reference>
<dbReference type="Proteomes" id="UP000802098">
    <property type="component" value="Unassembled WGS sequence"/>
</dbReference>
<evidence type="ECO:0000313" key="3">
    <source>
        <dbReference type="EMBL" id="NHK99947.1"/>
    </source>
</evidence>
<dbReference type="RefSeq" id="WP_009855347.1">
    <property type="nucleotide sequence ID" value="NZ_JAAOCD010000009.1"/>
</dbReference>
<evidence type="ECO:0000313" key="4">
    <source>
        <dbReference type="Proteomes" id="UP000802098"/>
    </source>
</evidence>
<dbReference type="Pfam" id="PF11902">
    <property type="entry name" value="DUF3422"/>
    <property type="match status" value="1"/>
</dbReference>
<evidence type="ECO:0000256" key="1">
    <source>
        <dbReference type="SAM" id="Coils"/>
    </source>
</evidence>
<keyword evidence="2" id="KW-0812">Transmembrane</keyword>
<proteinExistence type="predicted"/>
<keyword evidence="2" id="KW-1133">Transmembrane helix</keyword>
<evidence type="ECO:0000256" key="2">
    <source>
        <dbReference type="SAM" id="Phobius"/>
    </source>
</evidence>
<protein>
    <submittedName>
        <fullName evidence="3">DUF3422 domain-containing protein</fullName>
    </submittedName>
</protein>
<feature type="transmembrane region" description="Helical" evidence="2">
    <location>
        <begin position="396"/>
        <end position="415"/>
    </location>
</feature>
<keyword evidence="4" id="KW-1185">Reference proteome</keyword>
<keyword evidence="2" id="KW-0472">Membrane</keyword>
<comment type="caution">
    <text evidence="3">The sequence shown here is derived from an EMBL/GenBank/DDBJ whole genome shotgun (WGS) entry which is preliminary data.</text>
</comment>
<organism evidence="3 4">
    <name type="scientific">Rubrivivax benzoatilyticus</name>
    <dbReference type="NCBI Taxonomy" id="316997"/>
    <lineage>
        <taxon>Bacteria</taxon>
        <taxon>Pseudomonadati</taxon>
        <taxon>Pseudomonadota</taxon>
        <taxon>Betaproteobacteria</taxon>
        <taxon>Burkholderiales</taxon>
        <taxon>Sphaerotilaceae</taxon>
        <taxon>Rubrivivax</taxon>
    </lineage>
</organism>
<dbReference type="EMBL" id="JAAOCD010000009">
    <property type="protein sequence ID" value="NHK99947.1"/>
    <property type="molecule type" value="Genomic_DNA"/>
</dbReference>
<accession>A0ABX0HY80</accession>
<dbReference type="InterPro" id="IPR021830">
    <property type="entry name" value="DUF3422"/>
</dbReference>
<sequence length="429" mass="46941">MPQLPPDFPGRFELADEVHARPPEPLELPSRATYVAVMVDPTDRESERAHIVRLFEAFGAEPPDASLTQFSASIGPLRIKWERHGEFSGYVFLLPGLSPAPFSEPATTRLPAGWLEAIPGQTIVAAHAKLVGGAEPVPDPQALADHFGGNIVVGSSIGEGAGYAFTDFKIHADGCARFVLMDRGLTPRQAGRMLQRLLEIEAYRMLALLALPMAREQLPRIVQIERSLETLTGEIAREGADEERLLQELTRTAAEIEHELTATQYRFGATRAYAELVRTRIAELREVRIPGTQTIEEFMARRFTPAVATCNTVSQRLHELADRVAQASGLLATRVGIVREKQNQALLASMNRRAQLQLRLQKAVEGLSMAAIVYYAAGLVGYVVKGGKAAGLPLDPELIVGLSIPLLAGVAYLVLRRARRHLATSERDS</sequence>
<gene>
    <name evidence="3" type="ORF">G7087_16305</name>
</gene>
<keyword evidence="1" id="KW-0175">Coiled coil</keyword>